<dbReference type="RefSeq" id="WP_124997982.1">
    <property type="nucleotide sequence ID" value="NZ_RQXT01000010.1"/>
</dbReference>
<dbReference type="EMBL" id="RQXT01000010">
    <property type="protein sequence ID" value="RRI03064.1"/>
    <property type="molecule type" value="Genomic_DNA"/>
</dbReference>
<keyword evidence="2" id="KW-1185">Reference proteome</keyword>
<evidence type="ECO:0000313" key="2">
    <source>
        <dbReference type="Proteomes" id="UP000273786"/>
    </source>
</evidence>
<comment type="caution">
    <text evidence="1">The sequence shown here is derived from an EMBL/GenBank/DDBJ whole genome shotgun (WGS) entry which is preliminary data.</text>
</comment>
<evidence type="ECO:0000313" key="1">
    <source>
        <dbReference type="EMBL" id="RRI03064.1"/>
    </source>
</evidence>
<dbReference type="Pfam" id="PF07704">
    <property type="entry name" value="PSK_trans_fac"/>
    <property type="match status" value="1"/>
</dbReference>
<accession>A0A3P3FX18</accession>
<organism evidence="1 2">
    <name type="scientific">Mesorhizobium tamadayense</name>
    <dbReference type="NCBI Taxonomy" id="425306"/>
    <lineage>
        <taxon>Bacteria</taxon>
        <taxon>Pseudomonadati</taxon>
        <taxon>Pseudomonadota</taxon>
        <taxon>Alphaproteobacteria</taxon>
        <taxon>Hyphomicrobiales</taxon>
        <taxon>Phyllobacteriaceae</taxon>
        <taxon>Mesorhizobium</taxon>
    </lineage>
</organism>
<gene>
    <name evidence="1" type="ORF">EH240_10840</name>
</gene>
<sequence>MDLRISNPRARELARQLAEKRKISIAEAVIEALQSELQRESESFPLAKRLAAIADGLGARAAKNGRAMGKDEIDEMWGIRPIPSNLASPALSI</sequence>
<dbReference type="InterPro" id="IPR011660">
    <property type="entry name" value="VapB-like"/>
</dbReference>
<name>A0A3P3FX18_9HYPH</name>
<dbReference type="OrthoDB" id="7998375at2"/>
<dbReference type="Proteomes" id="UP000273786">
    <property type="component" value="Unassembled WGS sequence"/>
</dbReference>
<dbReference type="AlphaFoldDB" id="A0A3P3FX18"/>
<proteinExistence type="predicted"/>
<reference evidence="1 2" key="1">
    <citation type="submission" date="2018-11" db="EMBL/GenBank/DDBJ databases">
        <title>the genome of Mesorhizobium tamadayense DSM 28320.</title>
        <authorList>
            <person name="Gao J."/>
        </authorList>
    </citation>
    <scope>NUCLEOTIDE SEQUENCE [LARGE SCALE GENOMIC DNA]</scope>
    <source>
        <strain evidence="1 2">DSM 28320</strain>
    </source>
</reference>
<protein>
    <submittedName>
        <fullName evidence="1">Transcriptional regulator</fullName>
    </submittedName>
</protein>